<keyword evidence="5" id="KW-1185">Reference proteome</keyword>
<comment type="similarity">
    <text evidence="1">Belongs to the glycosyl hydrolase 66 family.</text>
</comment>
<proteinExistence type="inferred from homology"/>
<dbReference type="InterPro" id="IPR013783">
    <property type="entry name" value="Ig-like_fold"/>
</dbReference>
<dbReference type="Proteomes" id="UP000664369">
    <property type="component" value="Unassembled WGS sequence"/>
</dbReference>
<organism evidence="4 5">
    <name type="scientific">Hymenobacter negativus</name>
    <dbReference type="NCBI Taxonomy" id="2795026"/>
    <lineage>
        <taxon>Bacteria</taxon>
        <taxon>Pseudomonadati</taxon>
        <taxon>Bacteroidota</taxon>
        <taxon>Cytophagia</taxon>
        <taxon>Cytophagales</taxon>
        <taxon>Hymenobacteraceae</taxon>
        <taxon>Hymenobacter</taxon>
    </lineage>
</organism>
<evidence type="ECO:0000256" key="3">
    <source>
        <dbReference type="SAM" id="SignalP"/>
    </source>
</evidence>
<dbReference type="InterPro" id="IPR013780">
    <property type="entry name" value="Glyco_hydro_b"/>
</dbReference>
<dbReference type="Gene3D" id="3.20.20.80">
    <property type="entry name" value="Glycosidases"/>
    <property type="match status" value="1"/>
</dbReference>
<dbReference type="Pfam" id="PF13199">
    <property type="entry name" value="Glyco_hydro_66"/>
    <property type="match status" value="1"/>
</dbReference>
<feature type="chain" id="PRO_5046385506" evidence="3">
    <location>
        <begin position="26"/>
        <end position="581"/>
    </location>
</feature>
<keyword evidence="4" id="KW-0378">Hydrolase</keyword>
<dbReference type="InterPro" id="IPR025092">
    <property type="entry name" value="Glyco_hydro_66"/>
</dbReference>
<reference evidence="4 5" key="1">
    <citation type="submission" date="2021-03" db="EMBL/GenBank/DDBJ databases">
        <authorList>
            <person name="Kim M.K."/>
        </authorList>
    </citation>
    <scope>NUCLEOTIDE SEQUENCE [LARGE SCALE GENOMIC DNA]</scope>
    <source>
        <strain evidence="4 5">BT442</strain>
    </source>
</reference>
<protein>
    <submittedName>
        <fullName evidence="4">Glycoside hydrolase family 66 protein</fullName>
    </submittedName>
</protein>
<evidence type="ECO:0000256" key="1">
    <source>
        <dbReference type="ARBA" id="ARBA00010837"/>
    </source>
</evidence>
<gene>
    <name evidence="4" type="ORF">J4E00_23695</name>
</gene>
<dbReference type="EMBL" id="JAGETZ010000015">
    <property type="protein sequence ID" value="MBO2012089.1"/>
    <property type="molecule type" value="Genomic_DNA"/>
</dbReference>
<dbReference type="Gene3D" id="2.60.40.10">
    <property type="entry name" value="Immunoglobulins"/>
    <property type="match status" value="1"/>
</dbReference>
<keyword evidence="2 3" id="KW-0732">Signal</keyword>
<evidence type="ECO:0000313" key="5">
    <source>
        <dbReference type="Proteomes" id="UP000664369"/>
    </source>
</evidence>
<dbReference type="GO" id="GO:0016787">
    <property type="term" value="F:hydrolase activity"/>
    <property type="evidence" value="ECO:0007669"/>
    <property type="project" value="UniProtKB-KW"/>
</dbReference>
<accession>A0ABS3QLE8</accession>
<evidence type="ECO:0000313" key="4">
    <source>
        <dbReference type="EMBL" id="MBO2012089.1"/>
    </source>
</evidence>
<dbReference type="RefSeq" id="WP_208177861.1">
    <property type="nucleotide sequence ID" value="NZ_JAGETZ010000015.1"/>
</dbReference>
<name>A0ABS3QLE8_9BACT</name>
<sequence length="581" mass="64664">MDLTTFPHRLAVVAGLSLAFANAQAAPGDLARLDTDKAAYAPGTPVHFTANLRTGPASTQLVVSYYHLGTRLSQQTVPVKGTAAQWTWQPPKTDYQGYLVKVEARAGQQVLDQATTAVDVSSDWKQFPRYGFLSKFGKLSAADMDGVMQQLNRYHLNGLQFYDWGDTHHRSLAGTPAQPAAEWRDLANRPSYFATVQGYISRAHQYGMKAMFYNLLYGAYPNTPGVKPEWGLYRDSLHQKRYAFDGFPAGWEASGLDMEDPGNPGWRSYLFQGVSDVYAAKNLNFDGWHVDQVGDPGKLYTYNGQRTDPSKSFGVFLKEAKQAQPSRPLVMNAVNQWGQEQIATAPVEFLYAELWTDNEQYSSLGQAVQYNESLAPSKRTVLAAYVNREKSNQPGQFNEASVLMADAVIFAFGGAHIELGEHLLDTEYFPNGKLQMSPRLQQQMQAYYDFAVAYENLLRGPDRKFEPVQVSGDATLAAWPPQQGKVAAVGTRAAGRRVVHLLNFADAKTLEWRDNKAQQPVPAVRRNVAVQLAAPQKVTRAWLASPDFGHGAPQELKFTQQQGQLSLTLPELHYWDILVLE</sequence>
<feature type="signal peptide" evidence="3">
    <location>
        <begin position="1"/>
        <end position="25"/>
    </location>
</feature>
<comment type="caution">
    <text evidence="4">The sequence shown here is derived from an EMBL/GenBank/DDBJ whole genome shotgun (WGS) entry which is preliminary data.</text>
</comment>
<dbReference type="CDD" id="cd14745">
    <property type="entry name" value="GH66"/>
    <property type="match status" value="1"/>
</dbReference>
<dbReference type="Gene3D" id="2.60.40.1180">
    <property type="entry name" value="Golgi alpha-mannosidase II"/>
    <property type="match status" value="1"/>
</dbReference>
<evidence type="ECO:0000256" key="2">
    <source>
        <dbReference type="ARBA" id="ARBA00022729"/>
    </source>
</evidence>